<accession>A0A9X2D953</accession>
<keyword evidence="4" id="KW-1185">Reference proteome</keyword>
<dbReference type="AlphaFoldDB" id="A0A9X2D953"/>
<feature type="region of interest" description="Disordered" evidence="1">
    <location>
        <begin position="168"/>
        <end position="226"/>
    </location>
</feature>
<feature type="transmembrane region" description="Helical" evidence="2">
    <location>
        <begin position="136"/>
        <end position="160"/>
    </location>
</feature>
<reference evidence="3" key="1">
    <citation type="submission" date="2022-05" db="EMBL/GenBank/DDBJ databases">
        <authorList>
            <person name="Tuo L."/>
        </authorList>
    </citation>
    <scope>NUCLEOTIDE SEQUENCE</scope>
    <source>
        <strain evidence="3">BSK12Z-4</strain>
    </source>
</reference>
<dbReference type="InterPro" id="IPR019051">
    <property type="entry name" value="Trp_biosyn_TM_oprn/chp"/>
</dbReference>
<evidence type="ECO:0000313" key="4">
    <source>
        <dbReference type="Proteomes" id="UP001139485"/>
    </source>
</evidence>
<protein>
    <submittedName>
        <fullName evidence="3">Trp biosynthesis-associated membrane protein</fullName>
    </submittedName>
</protein>
<comment type="caution">
    <text evidence="3">The sequence shown here is derived from an EMBL/GenBank/DDBJ whole genome shotgun (WGS) entry which is preliminary data.</text>
</comment>
<dbReference type="Proteomes" id="UP001139485">
    <property type="component" value="Unassembled WGS sequence"/>
</dbReference>
<evidence type="ECO:0000256" key="2">
    <source>
        <dbReference type="SAM" id="Phobius"/>
    </source>
</evidence>
<feature type="transmembrane region" description="Helical" evidence="2">
    <location>
        <begin position="93"/>
        <end position="116"/>
    </location>
</feature>
<gene>
    <name evidence="3" type="ORF">M8330_14915</name>
</gene>
<dbReference type="Pfam" id="PF09534">
    <property type="entry name" value="Trp_oprn_chp"/>
    <property type="match status" value="1"/>
</dbReference>
<evidence type="ECO:0000256" key="1">
    <source>
        <dbReference type="SAM" id="MobiDB-lite"/>
    </source>
</evidence>
<sequence>MPAQPSAQPSTRSRARSRMGGVVVLVLASGALAAVAGGKPAASATGDGAAGTVAELTLTSGDALAMPAVTSFALVALASLGVVLVTRGRVRRGVAVLGLLAALGSAAAVVQAWWGVRSTIRDTLASVGADGGVATSGWYLVAAASSVVLVLATAAVVRLVPTWPEMGSRYDAPTGATTRAARTPLDEGASSMDLWKALDEGEDPTSEADAAPGTPARGSEGSDRLD</sequence>
<evidence type="ECO:0000313" key="3">
    <source>
        <dbReference type="EMBL" id="MCM0621582.1"/>
    </source>
</evidence>
<proteinExistence type="predicted"/>
<dbReference type="EMBL" id="JAMOIL010000020">
    <property type="protein sequence ID" value="MCM0621582.1"/>
    <property type="molecule type" value="Genomic_DNA"/>
</dbReference>
<name>A0A9X2D953_9ACTN</name>
<dbReference type="RefSeq" id="WP_250827973.1">
    <property type="nucleotide sequence ID" value="NZ_JAMOIL010000020.1"/>
</dbReference>
<feature type="transmembrane region" description="Helical" evidence="2">
    <location>
        <begin position="64"/>
        <end position="86"/>
    </location>
</feature>
<organism evidence="3 4">
    <name type="scientific">Nocardioides bruguierae</name>
    <dbReference type="NCBI Taxonomy" id="2945102"/>
    <lineage>
        <taxon>Bacteria</taxon>
        <taxon>Bacillati</taxon>
        <taxon>Actinomycetota</taxon>
        <taxon>Actinomycetes</taxon>
        <taxon>Propionibacteriales</taxon>
        <taxon>Nocardioidaceae</taxon>
        <taxon>Nocardioides</taxon>
    </lineage>
</organism>
<keyword evidence="2" id="KW-0472">Membrane</keyword>
<keyword evidence="2" id="KW-0812">Transmembrane</keyword>
<feature type="compositionally biased region" description="Low complexity" evidence="1">
    <location>
        <begin position="172"/>
        <end position="183"/>
    </location>
</feature>
<keyword evidence="2" id="KW-1133">Transmembrane helix</keyword>